<dbReference type="STRING" id="1776334.APZ16_03520"/>
<dbReference type="InterPro" id="IPR006656">
    <property type="entry name" value="Mopterin_OxRdtase"/>
</dbReference>
<keyword evidence="5" id="KW-0560">Oxidoreductase</keyword>
<name>A0A147JZQ9_HADYE</name>
<dbReference type="GO" id="GO:0051536">
    <property type="term" value="F:iron-sulfur cluster binding"/>
    <property type="evidence" value="ECO:0007669"/>
    <property type="project" value="UniProtKB-KW"/>
</dbReference>
<dbReference type="InterPro" id="IPR006657">
    <property type="entry name" value="MoPterin_dinucl-bd_dom"/>
</dbReference>
<evidence type="ECO:0000313" key="10">
    <source>
        <dbReference type="Proteomes" id="UP000074294"/>
    </source>
</evidence>
<dbReference type="InterPro" id="IPR006963">
    <property type="entry name" value="Mopterin_OxRdtase_4Fe-4S_dom"/>
</dbReference>
<dbReference type="Gene3D" id="3.40.50.740">
    <property type="match status" value="1"/>
</dbReference>
<evidence type="ECO:0000256" key="6">
    <source>
        <dbReference type="ARBA" id="ARBA00023004"/>
    </source>
</evidence>
<evidence type="ECO:0000256" key="4">
    <source>
        <dbReference type="ARBA" id="ARBA00022723"/>
    </source>
</evidence>
<protein>
    <recommendedName>
        <fullName evidence="8">4Fe-4S Mo/W bis-MGD-type domain-containing protein</fullName>
    </recommendedName>
</protein>
<dbReference type="GO" id="GO:0018818">
    <property type="term" value="F:acetylene hydratase activity"/>
    <property type="evidence" value="ECO:0007669"/>
    <property type="project" value="InterPro"/>
</dbReference>
<dbReference type="CDD" id="cd02781">
    <property type="entry name" value="MopB_CT_Acetylene-hydratase"/>
    <property type="match status" value="1"/>
</dbReference>
<dbReference type="Gene3D" id="3.40.228.10">
    <property type="entry name" value="Dimethylsulfoxide Reductase, domain 2"/>
    <property type="match status" value="1"/>
</dbReference>
<dbReference type="GO" id="GO:0043546">
    <property type="term" value="F:molybdopterin cofactor binding"/>
    <property type="evidence" value="ECO:0007669"/>
    <property type="project" value="InterPro"/>
</dbReference>
<dbReference type="InterPro" id="IPR050612">
    <property type="entry name" value="Prok_Mopterin_Oxidored"/>
</dbReference>
<comment type="caution">
    <text evidence="9">The sequence shown here is derived from an EMBL/GenBank/DDBJ whole genome shotgun (WGS) entry which is preliminary data.</text>
</comment>
<reference evidence="9 10" key="1">
    <citation type="journal article" date="2016" name="Nat. Microbiol.">
        <title>Genomic inference of the metabolism of cosmopolitan subsurface Archaea, Hadesarchaea.</title>
        <authorList>
            <person name="Baker B.J."/>
            <person name="Saw J.H."/>
            <person name="Lind A.E."/>
            <person name="Lazar C.S."/>
            <person name="Hinrichs K.-U."/>
            <person name="Teske A.P."/>
            <person name="Ettema T.J."/>
        </authorList>
    </citation>
    <scope>NUCLEOTIDE SEQUENCE [LARGE SCALE GENOMIC DNA]</scope>
</reference>
<keyword evidence="3" id="KW-0500">Molybdenum</keyword>
<dbReference type="EMBL" id="LQMQ01000011">
    <property type="protein sequence ID" value="KUO42042.1"/>
    <property type="molecule type" value="Genomic_DNA"/>
</dbReference>
<comment type="similarity">
    <text evidence="2">Belongs to the prokaryotic molybdopterin-containing oxidoreductase family.</text>
</comment>
<keyword evidence="6" id="KW-0408">Iron</keyword>
<accession>A0A147JZQ9</accession>
<evidence type="ECO:0000256" key="7">
    <source>
        <dbReference type="ARBA" id="ARBA00023014"/>
    </source>
</evidence>
<sequence>MNAVDGPKIVKTVCRLCSGECGLNVYVEGGKITKVEGMPEHPLNRGEICPKAEAAVDYVYAPDRLKYPLKREGDSWKRISWDEALDTIASELTRLKKNYGSEALAIYLGQGIDYYENKWYARRFCDVYGTPHYYSVDSMCYRARVIAHTLTYGAMSVADQEYSKCILMWGRNEYNAILPRAKKILKAVENGAKLIVIDPVRTYFAKMADLHLRPRPGTDGALALAMLNVIISEELYDKEFVKKWTVGFEKLAERVKDYPPEKVEEITWVRADDIAKAARMYATIKPACINQGNSLDLQLNGVQISRSIAIMQAITGNLDVPGGNTYSPRLKLTNLGLPKMQSGKPFGAAEHPLQYERTREGQAMVLLDKMVNDSHCPIKAMIVSGGNPAVQWPNYNKVKAALEKLDFLVVMDVFMTATAEFADIVLPAATFLEKTELLDFGAVMGIPYVMLRKKAVEPIGESWPDWKFWFELGKRMGYGEYFPWNDVRESIDVLLKPTGYSVKILEELPGGFYYDYARYRKYTENGFQTPSGKVELYSETLQKYGYDPLPTYVEPQESPISDPELAKEYPLVLTTGSRILEYTHSQLRNIPRLREKVPDPLAEIHPETAKRYGVSDGEMILVKTKRGSIKIKARVTEDILPGIVHVQHGWKEANANVLTNEADRDPISGFPALKSLLCTIQRLG</sequence>
<dbReference type="PANTHER" id="PTHR43742:SF6">
    <property type="entry name" value="OXIDOREDUCTASE YYAE-RELATED"/>
    <property type="match status" value="1"/>
</dbReference>
<evidence type="ECO:0000313" key="9">
    <source>
        <dbReference type="EMBL" id="KUO42042.1"/>
    </source>
</evidence>
<comment type="cofactor">
    <cofactor evidence="1">
        <name>Mo-bis(molybdopterin guanine dinucleotide)</name>
        <dbReference type="ChEBI" id="CHEBI:60539"/>
    </cofactor>
</comment>
<evidence type="ECO:0000256" key="2">
    <source>
        <dbReference type="ARBA" id="ARBA00010312"/>
    </source>
</evidence>
<dbReference type="SUPFAM" id="SSF53706">
    <property type="entry name" value="Formate dehydrogenase/DMSO reductase, domains 1-3"/>
    <property type="match status" value="1"/>
</dbReference>
<dbReference type="Gene3D" id="2.20.25.90">
    <property type="entry name" value="ADC-like domains"/>
    <property type="match status" value="1"/>
</dbReference>
<dbReference type="Pfam" id="PF01568">
    <property type="entry name" value="Molydop_binding"/>
    <property type="match status" value="1"/>
</dbReference>
<dbReference type="InterPro" id="IPR006655">
    <property type="entry name" value="Mopterin_OxRdtase_prok_CS"/>
</dbReference>
<gene>
    <name evidence="9" type="ORF">APZ16_03520</name>
</gene>
<evidence type="ECO:0000256" key="5">
    <source>
        <dbReference type="ARBA" id="ARBA00023002"/>
    </source>
</evidence>
<dbReference type="GO" id="GO:0016491">
    <property type="term" value="F:oxidoreductase activity"/>
    <property type="evidence" value="ECO:0007669"/>
    <property type="project" value="UniProtKB-KW"/>
</dbReference>
<dbReference type="PROSITE" id="PS00490">
    <property type="entry name" value="MOLYBDOPTERIN_PROK_2"/>
    <property type="match status" value="1"/>
</dbReference>
<dbReference type="InterPro" id="IPR009010">
    <property type="entry name" value="Asp_de-COase-like_dom_sf"/>
</dbReference>
<keyword evidence="7" id="KW-0411">Iron-sulfur</keyword>
<evidence type="ECO:0000256" key="3">
    <source>
        <dbReference type="ARBA" id="ARBA00022505"/>
    </source>
</evidence>
<keyword evidence="4" id="KW-0479">Metal-binding</keyword>
<proteinExistence type="inferred from homology"/>
<dbReference type="InterPro" id="IPR037949">
    <property type="entry name" value="MopB_CT_Acetylene-hydratase"/>
</dbReference>
<evidence type="ECO:0000259" key="8">
    <source>
        <dbReference type="PROSITE" id="PS51669"/>
    </source>
</evidence>
<dbReference type="SUPFAM" id="SSF50692">
    <property type="entry name" value="ADC-like"/>
    <property type="match status" value="1"/>
</dbReference>
<feature type="domain" description="4Fe-4S Mo/W bis-MGD-type" evidence="8">
    <location>
        <begin position="7"/>
        <end position="63"/>
    </location>
</feature>
<dbReference type="Gene3D" id="2.40.40.20">
    <property type="match status" value="1"/>
</dbReference>
<organism evidence="9 10">
    <name type="scientific">Hadarchaeum yellowstonense</name>
    <dbReference type="NCBI Taxonomy" id="1776334"/>
    <lineage>
        <taxon>Archaea</taxon>
        <taxon>Methanobacteriati</taxon>
        <taxon>Candidatus Hadarchaeota</taxon>
        <taxon>Candidatus Hadarchaeia</taxon>
        <taxon>Candidatus Hadarchaeales</taxon>
        <taxon>Candidatus Hadarchaeaceae</taxon>
        <taxon>Candidatus Hadarchaeum</taxon>
    </lineage>
</organism>
<dbReference type="AlphaFoldDB" id="A0A147JZQ9"/>
<dbReference type="GO" id="GO:0046872">
    <property type="term" value="F:metal ion binding"/>
    <property type="evidence" value="ECO:0007669"/>
    <property type="project" value="UniProtKB-KW"/>
</dbReference>
<dbReference type="Pfam" id="PF00384">
    <property type="entry name" value="Molybdopterin"/>
    <property type="match status" value="1"/>
</dbReference>
<evidence type="ECO:0000256" key="1">
    <source>
        <dbReference type="ARBA" id="ARBA00001942"/>
    </source>
</evidence>
<dbReference type="SMART" id="SM00926">
    <property type="entry name" value="Molybdop_Fe4S4"/>
    <property type="match status" value="1"/>
</dbReference>
<dbReference type="Proteomes" id="UP000074294">
    <property type="component" value="Unassembled WGS sequence"/>
</dbReference>
<dbReference type="PROSITE" id="PS51669">
    <property type="entry name" value="4FE4S_MOW_BIS_MGD"/>
    <property type="match status" value="1"/>
</dbReference>
<dbReference type="PANTHER" id="PTHR43742">
    <property type="entry name" value="TRIMETHYLAMINE-N-OXIDE REDUCTASE"/>
    <property type="match status" value="1"/>
</dbReference>
<dbReference type="Pfam" id="PF04879">
    <property type="entry name" value="Molybdop_Fe4S4"/>
    <property type="match status" value="1"/>
</dbReference>